<dbReference type="InterPro" id="IPR019734">
    <property type="entry name" value="TPR_rpt"/>
</dbReference>
<feature type="repeat" description="TPR" evidence="1">
    <location>
        <begin position="91"/>
        <end position="124"/>
    </location>
</feature>
<sequence length="176" mass="20693">MEDFLAKFYLAIVFGVLLVSALFLGYQIQLTQQLENNLDKFRTKKTSEKDSYQNLFKLGQLYLRKKIYNKAIEEFRSSFKKWDKNDKLGIASLFNTLGFTYYQLKEYEIAAYYYKIALTVTPDYVTSLSNLAYLYQSQNQIDNLQPIYKQLAVLDPNSEKTAEINNYLSKRLKNSE</sequence>
<keyword evidence="2" id="KW-0812">Transmembrane</keyword>
<keyword evidence="3" id="KW-0934">Plastid</keyword>
<dbReference type="SMART" id="SM00028">
    <property type="entry name" value="TPR"/>
    <property type="match status" value="3"/>
</dbReference>
<evidence type="ECO:0000256" key="2">
    <source>
        <dbReference type="SAM" id="Phobius"/>
    </source>
</evidence>
<geneLocation type="plastid" evidence="3"/>
<evidence type="ECO:0000256" key="1">
    <source>
        <dbReference type="PROSITE-ProRule" id="PRU00339"/>
    </source>
</evidence>
<accession>J9QUJ9</accession>
<dbReference type="InterPro" id="IPR011990">
    <property type="entry name" value="TPR-like_helical_dom_sf"/>
</dbReference>
<keyword evidence="1" id="KW-0802">TPR repeat</keyword>
<feature type="transmembrane region" description="Helical" evidence="2">
    <location>
        <begin position="6"/>
        <end position="26"/>
    </location>
</feature>
<keyword evidence="2" id="KW-0472">Membrane</keyword>
<dbReference type="AlphaFoldDB" id="J9QUJ9"/>
<name>J9QUJ9_9STRA</name>
<dbReference type="EMBL" id="JX297813">
    <property type="protein sequence ID" value="AFR24840.1"/>
    <property type="molecule type" value="Genomic_DNA"/>
</dbReference>
<proteinExistence type="predicted"/>
<dbReference type="Gene3D" id="1.25.40.10">
    <property type="entry name" value="Tetratricopeptide repeat domain"/>
    <property type="match status" value="1"/>
</dbReference>
<gene>
    <name evidence="3" type="primary">ycf37</name>
</gene>
<evidence type="ECO:0000313" key="3">
    <source>
        <dbReference type="EMBL" id="AFR24840.1"/>
    </source>
</evidence>
<keyword evidence="2" id="KW-1133">Transmembrane helix</keyword>
<dbReference type="PROSITE" id="PS50005">
    <property type="entry name" value="TPR"/>
    <property type="match status" value="1"/>
</dbReference>
<protein>
    <submittedName>
        <fullName evidence="3">Conserved hypothetical plastid protein Ycf37</fullName>
    </submittedName>
</protein>
<organism evidence="3">
    <name type="scientific">uncultured Pelagomonas</name>
    <dbReference type="NCBI Taxonomy" id="660917"/>
    <lineage>
        <taxon>Eukaryota</taxon>
        <taxon>Sar</taxon>
        <taxon>Stramenopiles</taxon>
        <taxon>Ochrophyta</taxon>
        <taxon>Pelagophyceae</taxon>
        <taxon>Pelagomonadales</taxon>
        <taxon>Pelagomonadaceae</taxon>
        <taxon>Pelagomonas</taxon>
        <taxon>environmental samples</taxon>
    </lineage>
</organism>
<dbReference type="SUPFAM" id="SSF48452">
    <property type="entry name" value="TPR-like"/>
    <property type="match status" value="1"/>
</dbReference>
<reference evidence="3" key="1">
    <citation type="journal article" date="2012" name="Curr. Biol.">
        <title>Global distribution of a wild alga revealed by targeted metagenomics.</title>
        <authorList>
            <person name="Worden A.Z."/>
            <person name="Janouskovec J."/>
            <person name="McRose D."/>
            <person name="Engman A."/>
            <person name="Welsh R.M."/>
            <person name="Malfatti S."/>
            <person name="Tringe S.G."/>
            <person name="Keeling P.J."/>
        </authorList>
    </citation>
    <scope>NUCLEOTIDE SEQUENCE</scope>
</reference>